<feature type="compositionally biased region" description="Gly residues" evidence="2">
    <location>
        <begin position="469"/>
        <end position="478"/>
    </location>
</feature>
<keyword evidence="5" id="KW-1185">Reference proteome</keyword>
<gene>
    <name evidence="4" type="ORF">BN946_scf185033.g9</name>
</gene>
<dbReference type="Proteomes" id="UP000029665">
    <property type="component" value="Unassembled WGS sequence"/>
</dbReference>
<name>A0A060SQM6_PYCCI</name>
<evidence type="ECO:0000259" key="3">
    <source>
        <dbReference type="Pfam" id="PF20149"/>
    </source>
</evidence>
<organism evidence="4 5">
    <name type="scientific">Pycnoporus cinnabarinus</name>
    <name type="common">Cinnabar-red polypore</name>
    <name type="synonym">Trametes cinnabarina</name>
    <dbReference type="NCBI Taxonomy" id="5643"/>
    <lineage>
        <taxon>Eukaryota</taxon>
        <taxon>Fungi</taxon>
        <taxon>Dikarya</taxon>
        <taxon>Basidiomycota</taxon>
        <taxon>Agaricomycotina</taxon>
        <taxon>Agaricomycetes</taxon>
        <taxon>Polyporales</taxon>
        <taxon>Polyporaceae</taxon>
        <taxon>Trametes</taxon>
    </lineage>
</organism>
<feature type="region of interest" description="Disordered" evidence="2">
    <location>
        <begin position="451"/>
        <end position="478"/>
    </location>
</feature>
<feature type="region of interest" description="Disordered" evidence="2">
    <location>
        <begin position="128"/>
        <end position="184"/>
    </location>
</feature>
<feature type="domain" description="DUF6532" evidence="3">
    <location>
        <begin position="196"/>
        <end position="404"/>
    </location>
</feature>
<protein>
    <recommendedName>
        <fullName evidence="3">DUF6532 domain-containing protein</fullName>
    </recommendedName>
</protein>
<dbReference type="AlphaFoldDB" id="A0A060SQM6"/>
<evidence type="ECO:0000256" key="1">
    <source>
        <dbReference type="SAM" id="Coils"/>
    </source>
</evidence>
<reference evidence="4" key="1">
    <citation type="submission" date="2014-01" db="EMBL/GenBank/DDBJ databases">
        <title>The genome of the white-rot fungus Pycnoporus cinnabarinus: a basidiomycete model with a versatile arsenal for lignocellulosic biomass breakdown.</title>
        <authorList>
            <person name="Levasseur A."/>
            <person name="Lomascolo A."/>
            <person name="Ruiz-Duenas F.J."/>
            <person name="Uzan E."/>
            <person name="Piumi F."/>
            <person name="Kues U."/>
            <person name="Ram A.F.J."/>
            <person name="Murat C."/>
            <person name="Haon M."/>
            <person name="Benoit I."/>
            <person name="Arfi Y."/>
            <person name="Chevret D."/>
            <person name="Drula E."/>
            <person name="Kwon M.J."/>
            <person name="Gouret P."/>
            <person name="Lesage-Meessen L."/>
            <person name="Lombard V."/>
            <person name="Mariette J."/>
            <person name="Noirot C."/>
            <person name="Park J."/>
            <person name="Patyshakuliyeva A."/>
            <person name="Wieneger R.A.B."/>
            <person name="Wosten H.A.B."/>
            <person name="Martin F."/>
            <person name="Coutinho P.M."/>
            <person name="de Vries R."/>
            <person name="Martinez A.T."/>
            <person name="Klopp C."/>
            <person name="Pontarotti P."/>
            <person name="Henrissat B."/>
            <person name="Record E."/>
        </authorList>
    </citation>
    <scope>NUCLEOTIDE SEQUENCE [LARGE SCALE GENOMIC DNA]</scope>
    <source>
        <strain evidence="4">BRFM137</strain>
    </source>
</reference>
<sequence>MAPNTRKGKTQLLESLPEGEFHDAQDFTDSTTALPARKRKPSQKQLEINEDQHATVSKKLEAMQKEYQKLKQQAKKMKAAQSREFAACRLHGTTLALLNVVDFLTVHRRHETAPLAGQLQRKNALLDETAPPPRSSAGRHQSAAQPPRPEKTHSRSKTAAPEPAHKDAPFLQGRAPTGKPKAGDYEPHVNRMIIKACHQYEVLIATEDPFPDLSTQDAWASRVWADVCNSTQVFYKLSDRIEKIYVTLTGQLLHQISGRDSHARGALRDKIRPHVTGTYGLLTDGSERSKTKNKERYDYLVDRDSTVPEPVFHYKDVEARTGFAHNTLVLRALQEQWFADASSPGIKYRTQFSPVREVTLAFIFTTIEFCLDQWTDGTFNKSHTFAEKFYKTRYELHLKQVRDWCATDPGAAQTVRQRLYDRVRRASGAAPVLAPRAGLSDSSKDRLRMELAAQAAASDSESDERQGGLQMGAGGEAR</sequence>
<keyword evidence="1" id="KW-0175">Coiled coil</keyword>
<dbReference type="EMBL" id="CCBP010000415">
    <property type="protein sequence ID" value="CDO76812.1"/>
    <property type="molecule type" value="Genomic_DNA"/>
</dbReference>
<evidence type="ECO:0000313" key="5">
    <source>
        <dbReference type="Proteomes" id="UP000029665"/>
    </source>
</evidence>
<dbReference type="InterPro" id="IPR045341">
    <property type="entry name" value="DUF6532"/>
</dbReference>
<accession>A0A060SQM6</accession>
<dbReference type="OMA" id="CISEWET"/>
<feature type="region of interest" description="Disordered" evidence="2">
    <location>
        <begin position="1"/>
        <end position="46"/>
    </location>
</feature>
<evidence type="ECO:0000256" key="2">
    <source>
        <dbReference type="SAM" id="MobiDB-lite"/>
    </source>
</evidence>
<comment type="caution">
    <text evidence="4">The sequence shown here is derived from an EMBL/GenBank/DDBJ whole genome shotgun (WGS) entry which is preliminary data.</text>
</comment>
<dbReference type="STRING" id="5643.A0A060SQM6"/>
<feature type="coiled-coil region" evidence="1">
    <location>
        <begin position="46"/>
        <end position="83"/>
    </location>
</feature>
<proteinExistence type="predicted"/>
<dbReference type="HOGENOM" id="CLU_493584_0_0_1"/>
<dbReference type="Pfam" id="PF20149">
    <property type="entry name" value="DUF6532"/>
    <property type="match status" value="1"/>
</dbReference>
<dbReference type="OrthoDB" id="2751838at2759"/>
<evidence type="ECO:0000313" key="4">
    <source>
        <dbReference type="EMBL" id="CDO76812.1"/>
    </source>
</evidence>